<feature type="binding site" evidence="1">
    <location>
        <position position="121"/>
    </location>
    <ligand>
        <name>ATP</name>
        <dbReference type="ChEBI" id="CHEBI:30616"/>
    </ligand>
</feature>
<feature type="non-terminal residue" evidence="3">
    <location>
        <position position="245"/>
    </location>
</feature>
<evidence type="ECO:0000313" key="3">
    <source>
        <dbReference type="EMBL" id="TNY19558.1"/>
    </source>
</evidence>
<name>A0A5C5FRQ3_9BASI</name>
<dbReference type="OrthoDB" id="2803071at2759"/>
<dbReference type="GO" id="GO:0005524">
    <property type="term" value="F:ATP binding"/>
    <property type="evidence" value="ECO:0007669"/>
    <property type="project" value="UniProtKB-UniRule"/>
</dbReference>
<keyword evidence="4" id="KW-1185">Reference proteome</keyword>
<dbReference type="PROSITE" id="PS50011">
    <property type="entry name" value="PROTEIN_KINASE_DOM"/>
    <property type="match status" value="1"/>
</dbReference>
<feature type="domain" description="Protein kinase" evidence="2">
    <location>
        <begin position="89"/>
        <end position="245"/>
    </location>
</feature>
<comment type="caution">
    <text evidence="3">The sequence shown here is derived from an EMBL/GenBank/DDBJ whole genome shotgun (WGS) entry which is preliminary data.</text>
</comment>
<protein>
    <recommendedName>
        <fullName evidence="2">Protein kinase domain-containing protein</fullName>
    </recommendedName>
</protein>
<evidence type="ECO:0000259" key="2">
    <source>
        <dbReference type="PROSITE" id="PS50011"/>
    </source>
</evidence>
<gene>
    <name evidence="3" type="ORF">DMC30DRAFT_447855</name>
</gene>
<proteinExistence type="predicted"/>
<evidence type="ECO:0000256" key="1">
    <source>
        <dbReference type="PROSITE-ProRule" id="PRU10141"/>
    </source>
</evidence>
<dbReference type="GO" id="GO:0004672">
    <property type="term" value="F:protein kinase activity"/>
    <property type="evidence" value="ECO:0007669"/>
    <property type="project" value="InterPro"/>
</dbReference>
<evidence type="ECO:0000313" key="4">
    <source>
        <dbReference type="Proteomes" id="UP000311382"/>
    </source>
</evidence>
<accession>A0A5C5FRQ3</accession>
<dbReference type="EMBL" id="SOZI01000092">
    <property type="protein sequence ID" value="TNY19558.1"/>
    <property type="molecule type" value="Genomic_DNA"/>
</dbReference>
<dbReference type="Proteomes" id="UP000311382">
    <property type="component" value="Unassembled WGS sequence"/>
</dbReference>
<organism evidence="3 4">
    <name type="scientific">Rhodotorula diobovata</name>
    <dbReference type="NCBI Taxonomy" id="5288"/>
    <lineage>
        <taxon>Eukaryota</taxon>
        <taxon>Fungi</taxon>
        <taxon>Dikarya</taxon>
        <taxon>Basidiomycota</taxon>
        <taxon>Pucciniomycotina</taxon>
        <taxon>Microbotryomycetes</taxon>
        <taxon>Sporidiobolales</taxon>
        <taxon>Sporidiobolaceae</taxon>
        <taxon>Rhodotorula</taxon>
    </lineage>
</organism>
<reference evidence="3 4" key="1">
    <citation type="submission" date="2019-03" db="EMBL/GenBank/DDBJ databases">
        <title>Rhodosporidium diobovatum UCD-FST 08-225 genome sequencing, assembly, and annotation.</title>
        <authorList>
            <person name="Fakankun I.U."/>
            <person name="Fristensky B."/>
            <person name="Levin D.B."/>
        </authorList>
    </citation>
    <scope>NUCLEOTIDE SEQUENCE [LARGE SCALE GENOMIC DNA]</scope>
    <source>
        <strain evidence="3 4">UCD-FST 08-225</strain>
    </source>
</reference>
<keyword evidence="1" id="KW-0547">Nucleotide-binding</keyword>
<dbReference type="AlphaFoldDB" id="A0A5C5FRQ3"/>
<dbReference type="PROSITE" id="PS00107">
    <property type="entry name" value="PROTEIN_KINASE_ATP"/>
    <property type="match status" value="1"/>
</dbReference>
<dbReference type="InterPro" id="IPR017441">
    <property type="entry name" value="Protein_kinase_ATP_BS"/>
</dbReference>
<sequence length="245" mass="27108">MSLLPPGPEILVPNERALAALANPLREGGPLHPAGPPLRLEVVSPTGAPSARIASEKAFESPNALRPSCRDLLDAARTAHGWRSIQFRLVEGLHVGHGKYAQVWTAETQVGGRAVGRVVLKLFADAQWPLPHDYRDTWRPVGRRVSSELQAYAARRPTQGRDVAYCYGAYSFEMPWGDVVTGVVLEDLSRTAESIADFCKREKRNLSSVEDAYNVLSSSFRHLHRLHSLDVGHVQPRLDNILVLR</sequence>
<keyword evidence="1" id="KW-0067">ATP-binding</keyword>
<dbReference type="InterPro" id="IPR000719">
    <property type="entry name" value="Prot_kinase_dom"/>
</dbReference>